<dbReference type="InterPro" id="IPR011006">
    <property type="entry name" value="CheY-like_superfamily"/>
</dbReference>
<evidence type="ECO:0000256" key="1">
    <source>
        <dbReference type="PROSITE-ProRule" id="PRU00169"/>
    </source>
</evidence>
<dbReference type="SMART" id="SM00471">
    <property type="entry name" value="HDc"/>
    <property type="match status" value="1"/>
</dbReference>
<dbReference type="SMART" id="SM00448">
    <property type="entry name" value="REC"/>
    <property type="match status" value="1"/>
</dbReference>
<dbReference type="PROSITE" id="PS51831">
    <property type="entry name" value="HD"/>
    <property type="match status" value="1"/>
</dbReference>
<dbReference type="Pfam" id="PF00072">
    <property type="entry name" value="Response_reg"/>
    <property type="match status" value="1"/>
</dbReference>
<feature type="region of interest" description="Disordered" evidence="2">
    <location>
        <begin position="363"/>
        <end position="408"/>
    </location>
</feature>
<dbReference type="CDD" id="cd00077">
    <property type="entry name" value="HDc"/>
    <property type="match status" value="1"/>
</dbReference>
<proteinExistence type="predicted"/>
<feature type="domain" description="HD-GYP" evidence="5">
    <location>
        <begin position="161"/>
        <end position="358"/>
    </location>
</feature>
<dbReference type="CDD" id="cd17551">
    <property type="entry name" value="REC_RpfG-like"/>
    <property type="match status" value="1"/>
</dbReference>
<evidence type="ECO:0000313" key="7">
    <source>
        <dbReference type="Proteomes" id="UP000198418"/>
    </source>
</evidence>
<dbReference type="PROSITE" id="PS50110">
    <property type="entry name" value="RESPONSE_REGULATORY"/>
    <property type="match status" value="1"/>
</dbReference>
<feature type="domain" description="HD" evidence="4">
    <location>
        <begin position="183"/>
        <end position="307"/>
    </location>
</feature>
<dbReference type="Proteomes" id="UP000198418">
    <property type="component" value="Unassembled WGS sequence"/>
</dbReference>
<dbReference type="InterPro" id="IPR037522">
    <property type="entry name" value="HD_GYP_dom"/>
</dbReference>
<dbReference type="PANTHER" id="PTHR45228">
    <property type="entry name" value="CYCLIC DI-GMP PHOSPHODIESTERASE TM_0186-RELATED"/>
    <property type="match status" value="1"/>
</dbReference>
<sequence>MLTKLPEIVNVRDDITSVLVVDDSCSMLAILESTINKIGKIDVATCDNPVKAMLKCAEFQYDVILVDYLMPGMNGIDFLRKIRKVEHYRSIPIIMLTSQHDRNVRIDALSAGVNDFLTKPFDPFELRARLSNMLALRNAQRQQAKLVAFLTNDVEQAMREMALREKEMIWRLALAVEARDGGTGAHIARVAEISRLIALGMGMGEACSQLIYLAAPLHDVGKIGTPDAILRKPGPLTAEEAEIMRRHVKHGVQILRDGATELLRIAALIAGGHHERWDGSGYPAGLKGEDIPLEARIVAVADAFDAICSERAYKSGMPFEEAFAEIVRGAGSAFDPACVAVFKQLKRELLEIRTHDDIEHLHEALKRPPVEKHQNARPKSVAGAHIEHAAHAPRRRHAGAEAPAVNRD</sequence>
<feature type="compositionally biased region" description="Basic and acidic residues" evidence="2">
    <location>
        <begin position="363"/>
        <end position="374"/>
    </location>
</feature>
<dbReference type="Gene3D" id="3.40.50.2300">
    <property type="match status" value="1"/>
</dbReference>
<dbReference type="Pfam" id="PF13487">
    <property type="entry name" value="HD_5"/>
    <property type="match status" value="1"/>
</dbReference>
<dbReference type="SUPFAM" id="SSF52172">
    <property type="entry name" value="CheY-like"/>
    <property type="match status" value="1"/>
</dbReference>
<evidence type="ECO:0000259" key="4">
    <source>
        <dbReference type="PROSITE" id="PS51831"/>
    </source>
</evidence>
<feature type="domain" description="Response regulatory" evidence="3">
    <location>
        <begin position="17"/>
        <end position="134"/>
    </location>
</feature>
<dbReference type="OrthoDB" id="9802066at2"/>
<dbReference type="PROSITE" id="PS51832">
    <property type="entry name" value="HD_GYP"/>
    <property type="match status" value="1"/>
</dbReference>
<dbReference type="InterPro" id="IPR006674">
    <property type="entry name" value="HD_domain"/>
</dbReference>
<keyword evidence="7" id="KW-1185">Reference proteome</keyword>
<keyword evidence="1" id="KW-0597">Phosphoprotein</keyword>
<feature type="modified residue" description="4-aspartylphosphate" evidence="1">
    <location>
        <position position="67"/>
    </location>
</feature>
<protein>
    <submittedName>
        <fullName evidence="6">Putative two-component system response regulator</fullName>
    </submittedName>
</protein>
<dbReference type="Gene3D" id="1.10.3210.10">
    <property type="entry name" value="Hypothetical protein af1432"/>
    <property type="match status" value="1"/>
</dbReference>
<dbReference type="GO" id="GO:0000160">
    <property type="term" value="P:phosphorelay signal transduction system"/>
    <property type="evidence" value="ECO:0007669"/>
    <property type="project" value="InterPro"/>
</dbReference>
<evidence type="ECO:0000259" key="3">
    <source>
        <dbReference type="PROSITE" id="PS50110"/>
    </source>
</evidence>
<dbReference type="InterPro" id="IPR001789">
    <property type="entry name" value="Sig_transdc_resp-reg_receiver"/>
</dbReference>
<name>A0A212S695_RHOAC</name>
<gene>
    <name evidence="6" type="ORF">SAMN06265338_11397</name>
</gene>
<organism evidence="6 7">
    <name type="scientific">Rhodoblastus acidophilus</name>
    <name type="common">Rhodopseudomonas acidophila</name>
    <dbReference type="NCBI Taxonomy" id="1074"/>
    <lineage>
        <taxon>Bacteria</taxon>
        <taxon>Pseudomonadati</taxon>
        <taxon>Pseudomonadota</taxon>
        <taxon>Alphaproteobacteria</taxon>
        <taxon>Hyphomicrobiales</taxon>
        <taxon>Rhodoblastaceae</taxon>
        <taxon>Rhodoblastus</taxon>
    </lineage>
</organism>
<dbReference type="EMBL" id="FYDG01000013">
    <property type="protein sequence ID" value="SNB80769.1"/>
    <property type="molecule type" value="Genomic_DNA"/>
</dbReference>
<evidence type="ECO:0000256" key="2">
    <source>
        <dbReference type="SAM" id="MobiDB-lite"/>
    </source>
</evidence>
<accession>A0A212S695</accession>
<evidence type="ECO:0000313" key="6">
    <source>
        <dbReference type="EMBL" id="SNB80769.1"/>
    </source>
</evidence>
<dbReference type="GO" id="GO:0008081">
    <property type="term" value="F:phosphoric diester hydrolase activity"/>
    <property type="evidence" value="ECO:0007669"/>
    <property type="project" value="UniProtKB-ARBA"/>
</dbReference>
<dbReference type="InterPro" id="IPR052020">
    <property type="entry name" value="Cyclic_di-GMP/3'3'-cGAMP_PDE"/>
</dbReference>
<dbReference type="PANTHER" id="PTHR45228:SF1">
    <property type="entry name" value="CYCLIC DI-GMP PHOSPHODIESTERASE TM_0186"/>
    <property type="match status" value="1"/>
</dbReference>
<dbReference type="InterPro" id="IPR003607">
    <property type="entry name" value="HD/PDEase_dom"/>
</dbReference>
<reference evidence="7" key="1">
    <citation type="submission" date="2017-06" db="EMBL/GenBank/DDBJ databases">
        <authorList>
            <person name="Varghese N."/>
            <person name="Submissions S."/>
        </authorList>
    </citation>
    <scope>NUCLEOTIDE SEQUENCE [LARGE SCALE GENOMIC DNA]</scope>
    <source>
        <strain evidence="7">DSM 137</strain>
    </source>
</reference>
<evidence type="ECO:0000259" key="5">
    <source>
        <dbReference type="PROSITE" id="PS51832"/>
    </source>
</evidence>
<dbReference type="SUPFAM" id="SSF109604">
    <property type="entry name" value="HD-domain/PDEase-like"/>
    <property type="match status" value="1"/>
</dbReference>
<dbReference type="AlphaFoldDB" id="A0A212S695"/>